<proteinExistence type="predicted"/>
<dbReference type="EMBL" id="RJJE01000017">
    <property type="protein sequence ID" value="RNI27180.1"/>
    <property type="molecule type" value="Genomic_DNA"/>
</dbReference>
<dbReference type="Proteomes" id="UP000271010">
    <property type="component" value="Unassembled WGS sequence"/>
</dbReference>
<dbReference type="RefSeq" id="WP_123133649.1">
    <property type="nucleotide sequence ID" value="NZ_RJJE01000017.1"/>
</dbReference>
<sequence>MIKGAKSIIEITFFSFSGCNIYPELNYVVFDRKKLTVGTESDKYFIEEIELAEYIKEERKVR</sequence>
<comment type="caution">
    <text evidence="1">The sequence shown here is derived from an EMBL/GenBank/DDBJ whole genome shotgun (WGS) entry which is preliminary data.</text>
</comment>
<gene>
    <name evidence="1" type="ORF">EFA69_13515</name>
</gene>
<name>A0A3M9MNS7_9BACT</name>
<keyword evidence="2" id="KW-1185">Reference proteome</keyword>
<reference evidence="1 2" key="1">
    <citation type="submission" date="2018-11" db="EMBL/GenBank/DDBJ databases">
        <title>Rufibacter latericius sp. nov., isolated from water in Baiyang Lake.</title>
        <authorList>
            <person name="Yang Y."/>
        </authorList>
    </citation>
    <scope>NUCLEOTIDE SEQUENCE [LARGE SCALE GENOMIC DNA]</scope>
    <source>
        <strain evidence="1 2">MCC P1</strain>
    </source>
</reference>
<dbReference type="AlphaFoldDB" id="A0A3M9MNS7"/>
<organism evidence="1 2">
    <name type="scientific">Rufibacter immobilis</name>
    <dbReference type="NCBI Taxonomy" id="1348778"/>
    <lineage>
        <taxon>Bacteria</taxon>
        <taxon>Pseudomonadati</taxon>
        <taxon>Bacteroidota</taxon>
        <taxon>Cytophagia</taxon>
        <taxon>Cytophagales</taxon>
        <taxon>Hymenobacteraceae</taxon>
        <taxon>Rufibacter</taxon>
    </lineage>
</organism>
<evidence type="ECO:0000313" key="1">
    <source>
        <dbReference type="EMBL" id="RNI27180.1"/>
    </source>
</evidence>
<evidence type="ECO:0000313" key="2">
    <source>
        <dbReference type="Proteomes" id="UP000271010"/>
    </source>
</evidence>
<accession>A0A3M9MNS7</accession>
<protein>
    <submittedName>
        <fullName evidence="1">Uncharacterized protein</fullName>
    </submittedName>
</protein>